<dbReference type="InterPro" id="IPR052939">
    <property type="entry name" value="23S_rRNA_MeTrnsfrase_RlmA"/>
</dbReference>
<keyword evidence="3" id="KW-1185">Reference proteome</keyword>
<dbReference type="KEGG" id="bhu:bhn_I1723"/>
<accession>A0A1D9P2D1</accession>
<dbReference type="OrthoDB" id="9795864at2"/>
<keyword evidence="2" id="KW-0808">Transferase</keyword>
<dbReference type="PANTHER" id="PTHR43460:SF1">
    <property type="entry name" value="METHYLTRANSFERASE TYPE 11 DOMAIN-CONTAINING PROTEIN"/>
    <property type="match status" value="1"/>
</dbReference>
<dbReference type="Proteomes" id="UP000179284">
    <property type="component" value="Chromosome I"/>
</dbReference>
<protein>
    <submittedName>
        <fullName evidence="2">SAM-dependent methyltransferase</fullName>
    </submittedName>
</protein>
<dbReference type="InterPro" id="IPR029063">
    <property type="entry name" value="SAM-dependent_MTases_sf"/>
</dbReference>
<feature type="domain" description="Methyltransferase type 11" evidence="1">
    <location>
        <begin position="59"/>
        <end position="145"/>
    </location>
</feature>
<gene>
    <name evidence="2" type="ORF">bhn_I1723</name>
</gene>
<dbReference type="SUPFAM" id="SSF53335">
    <property type="entry name" value="S-adenosyl-L-methionine-dependent methyltransferases"/>
    <property type="match status" value="1"/>
</dbReference>
<dbReference type="InterPro" id="IPR013216">
    <property type="entry name" value="Methyltransf_11"/>
</dbReference>
<name>A0A1D9P2D1_9FIRM</name>
<dbReference type="Gene3D" id="3.40.50.150">
    <property type="entry name" value="Vaccinia Virus protein VP39"/>
    <property type="match status" value="1"/>
</dbReference>
<dbReference type="GO" id="GO:0008757">
    <property type="term" value="F:S-adenosylmethionine-dependent methyltransferase activity"/>
    <property type="evidence" value="ECO:0007669"/>
    <property type="project" value="InterPro"/>
</dbReference>
<dbReference type="PANTHER" id="PTHR43460">
    <property type="entry name" value="METHYLTRANSFERASE"/>
    <property type="match status" value="1"/>
</dbReference>
<dbReference type="GO" id="GO:0032259">
    <property type="term" value="P:methylation"/>
    <property type="evidence" value="ECO:0007669"/>
    <property type="project" value="UniProtKB-KW"/>
</dbReference>
<dbReference type="RefSeq" id="WP_071176420.1">
    <property type="nucleotide sequence ID" value="NZ_CP017831.1"/>
</dbReference>
<proteinExistence type="predicted"/>
<dbReference type="Pfam" id="PF08241">
    <property type="entry name" value="Methyltransf_11"/>
    <property type="match status" value="1"/>
</dbReference>
<keyword evidence="2" id="KW-0489">Methyltransferase</keyword>
<organism evidence="2 3">
    <name type="scientific">Butyrivibrio hungatei</name>
    <dbReference type="NCBI Taxonomy" id="185008"/>
    <lineage>
        <taxon>Bacteria</taxon>
        <taxon>Bacillati</taxon>
        <taxon>Bacillota</taxon>
        <taxon>Clostridia</taxon>
        <taxon>Lachnospirales</taxon>
        <taxon>Lachnospiraceae</taxon>
        <taxon>Butyrivibrio</taxon>
    </lineage>
</organism>
<evidence type="ECO:0000313" key="2">
    <source>
        <dbReference type="EMBL" id="AOZ96756.1"/>
    </source>
</evidence>
<reference evidence="3" key="1">
    <citation type="submission" date="2016-10" db="EMBL/GenBank/DDBJ databases">
        <title>The complete genome sequence of the rumen bacterium Butyrivibrio hungatei MB2003.</title>
        <authorList>
            <person name="Palevich N."/>
            <person name="Kelly W.J."/>
            <person name="Leahy S.C."/>
            <person name="Altermann E."/>
            <person name="Rakonjac J."/>
            <person name="Attwood G.T."/>
        </authorList>
    </citation>
    <scope>NUCLEOTIDE SEQUENCE [LARGE SCALE GENOMIC DNA]</scope>
    <source>
        <strain evidence="3">MB2003</strain>
    </source>
</reference>
<evidence type="ECO:0000313" key="3">
    <source>
        <dbReference type="Proteomes" id="UP000179284"/>
    </source>
</evidence>
<sequence>MNTERITELRKEWEAEEKIAHIHGWDFSHIHDRYEEEEDLPWDYKQIIDENRIDSMKLLDFDTGGGEFLLSLGHPYSNTAATEGYAPNVELCKKELLPLGIDFKSCDDASKVPFADSSFDMIINRHGDFDPVETARLLRPNGLFITEQVGGENDRDLVKMVLPDVPKPFPELELSIQKKKFEVAGLQVVRAEEAFRPIRFYDVGAFVWFAHIIEWEFPGFSVDKCFDKLLEMQEEIDKNGFVEGTIHRYLIVAKKIS</sequence>
<dbReference type="EMBL" id="CP017831">
    <property type="protein sequence ID" value="AOZ96756.1"/>
    <property type="molecule type" value="Genomic_DNA"/>
</dbReference>
<dbReference type="AlphaFoldDB" id="A0A1D9P2D1"/>
<evidence type="ECO:0000259" key="1">
    <source>
        <dbReference type="Pfam" id="PF08241"/>
    </source>
</evidence>